<evidence type="ECO:0000256" key="12">
    <source>
        <dbReference type="ARBA" id="ARBA00049546"/>
    </source>
</evidence>
<evidence type="ECO:0000256" key="8">
    <source>
        <dbReference type="ARBA" id="ARBA00025164"/>
    </source>
</evidence>
<evidence type="ECO:0000256" key="5">
    <source>
        <dbReference type="ARBA" id="ARBA00022723"/>
    </source>
</evidence>
<dbReference type="InterPro" id="IPR020084">
    <property type="entry name" value="NUDIX_hydrolase_CS"/>
</dbReference>
<comment type="caution">
    <text evidence="14">The sequence shown here is derived from an EMBL/GenBank/DDBJ whole genome shotgun (WGS) entry which is preliminary data.</text>
</comment>
<keyword evidence="7" id="KW-0460">Magnesium</keyword>
<gene>
    <name evidence="14" type="ORF">ACFQPS_02425</name>
</gene>
<dbReference type="EMBL" id="JBHTCM010000004">
    <property type="protein sequence ID" value="MFC7332006.1"/>
    <property type="molecule type" value="Genomic_DNA"/>
</dbReference>
<dbReference type="EC" id="3.6.1.13" evidence="3"/>
<reference evidence="15" key="1">
    <citation type="journal article" date="2019" name="Int. J. Syst. Evol. Microbiol.">
        <title>The Global Catalogue of Microorganisms (GCM) 10K type strain sequencing project: providing services to taxonomists for standard genome sequencing and annotation.</title>
        <authorList>
            <consortium name="The Broad Institute Genomics Platform"/>
            <consortium name="The Broad Institute Genome Sequencing Center for Infectious Disease"/>
            <person name="Wu L."/>
            <person name="Ma J."/>
        </authorList>
    </citation>
    <scope>NUCLEOTIDE SEQUENCE [LARGE SCALE GENOMIC DNA]</scope>
    <source>
        <strain evidence="15">CGMCC 1.16275</strain>
    </source>
</reference>
<dbReference type="Gene3D" id="3.90.79.10">
    <property type="entry name" value="Nucleoside Triphosphate Pyrophosphohydrolase"/>
    <property type="match status" value="1"/>
</dbReference>
<dbReference type="InterPro" id="IPR000086">
    <property type="entry name" value="NUDIX_hydrolase_dom"/>
</dbReference>
<evidence type="ECO:0000313" key="15">
    <source>
        <dbReference type="Proteomes" id="UP001596456"/>
    </source>
</evidence>
<dbReference type="CDD" id="cd24155">
    <property type="entry name" value="NUDIX_ADPRase"/>
    <property type="match status" value="1"/>
</dbReference>
<evidence type="ECO:0000256" key="11">
    <source>
        <dbReference type="ARBA" id="ARBA00033056"/>
    </source>
</evidence>
<comment type="similarity">
    <text evidence="2">Belongs to the Nudix hydrolase family. NudF subfamily.</text>
</comment>
<evidence type="ECO:0000259" key="13">
    <source>
        <dbReference type="PROSITE" id="PS51462"/>
    </source>
</evidence>
<dbReference type="PROSITE" id="PS00893">
    <property type="entry name" value="NUDIX_BOX"/>
    <property type="match status" value="1"/>
</dbReference>
<keyword evidence="6" id="KW-0378">Hydrolase</keyword>
<dbReference type="InterPro" id="IPR004385">
    <property type="entry name" value="NDP_pyrophosphatase"/>
</dbReference>
<feature type="domain" description="Nudix hydrolase" evidence="13">
    <location>
        <begin position="58"/>
        <end position="196"/>
    </location>
</feature>
<sequence length="213" mass="23496">MTDRPSSPPAKAPFGRDDVQVLERRQAYRGYFRVDVFRLRHRLFAGGWSGEMSRELFDRGHAAAVLLYDPGRDAVVLVEQFRVGALAADREPWLVEAVAGIVDPGETPEQVARRESVEEAGCTVSDLVLIGEFLPSPGGCSEVITLYCGRVDSAGAGGLHGLAEENEDIRVLVLPADEAVARADRNEIRNGVTLVALHWLARHRLSLRRRWAD</sequence>
<evidence type="ECO:0000313" key="14">
    <source>
        <dbReference type="EMBL" id="MFC7332006.1"/>
    </source>
</evidence>
<name>A0ABW2KRS1_9PROT</name>
<evidence type="ECO:0000256" key="1">
    <source>
        <dbReference type="ARBA" id="ARBA00001946"/>
    </source>
</evidence>
<dbReference type="Proteomes" id="UP001596456">
    <property type="component" value="Unassembled WGS sequence"/>
</dbReference>
<dbReference type="NCBIfam" id="TIGR00052">
    <property type="entry name" value="nudix-type nucleoside diphosphatase, YffH/AdpP family"/>
    <property type="match status" value="1"/>
</dbReference>
<proteinExistence type="inferred from homology"/>
<dbReference type="PANTHER" id="PTHR11839">
    <property type="entry name" value="UDP/ADP-SUGAR PYROPHOSPHATASE"/>
    <property type="match status" value="1"/>
</dbReference>
<dbReference type="Pfam" id="PF00293">
    <property type="entry name" value="NUDIX"/>
    <property type="match status" value="1"/>
</dbReference>
<evidence type="ECO:0000256" key="6">
    <source>
        <dbReference type="ARBA" id="ARBA00022801"/>
    </source>
</evidence>
<dbReference type="RefSeq" id="WP_377356142.1">
    <property type="nucleotide sequence ID" value="NZ_JBHTCM010000004.1"/>
</dbReference>
<evidence type="ECO:0000256" key="9">
    <source>
        <dbReference type="ARBA" id="ARBA00030162"/>
    </source>
</evidence>
<dbReference type="PROSITE" id="PS51462">
    <property type="entry name" value="NUDIX"/>
    <property type="match status" value="1"/>
</dbReference>
<dbReference type="SUPFAM" id="SSF55811">
    <property type="entry name" value="Nudix"/>
    <property type="match status" value="1"/>
</dbReference>
<comment type="catalytic activity">
    <reaction evidence="12">
        <text>ADP-D-ribose + H2O = D-ribose 5-phosphate + AMP + 2 H(+)</text>
        <dbReference type="Rhea" id="RHEA:10412"/>
        <dbReference type="ChEBI" id="CHEBI:15377"/>
        <dbReference type="ChEBI" id="CHEBI:15378"/>
        <dbReference type="ChEBI" id="CHEBI:57967"/>
        <dbReference type="ChEBI" id="CHEBI:78346"/>
        <dbReference type="ChEBI" id="CHEBI:456215"/>
        <dbReference type="EC" id="3.6.1.13"/>
    </reaction>
</comment>
<evidence type="ECO:0000256" key="2">
    <source>
        <dbReference type="ARBA" id="ARBA00007482"/>
    </source>
</evidence>
<comment type="cofactor">
    <cofactor evidence="1">
        <name>Mg(2+)</name>
        <dbReference type="ChEBI" id="CHEBI:18420"/>
    </cofactor>
</comment>
<evidence type="ECO:0000256" key="4">
    <source>
        <dbReference type="ARBA" id="ARBA00013297"/>
    </source>
</evidence>
<keyword evidence="15" id="KW-1185">Reference proteome</keyword>
<evidence type="ECO:0000256" key="10">
    <source>
        <dbReference type="ARBA" id="ARBA00030308"/>
    </source>
</evidence>
<dbReference type="PANTHER" id="PTHR11839:SF5">
    <property type="entry name" value="ADP-RIBOSE PYROPHOSPHATASE"/>
    <property type="match status" value="1"/>
</dbReference>
<dbReference type="InterPro" id="IPR015797">
    <property type="entry name" value="NUDIX_hydrolase-like_dom_sf"/>
</dbReference>
<evidence type="ECO:0000256" key="3">
    <source>
        <dbReference type="ARBA" id="ARBA00012453"/>
    </source>
</evidence>
<organism evidence="14 15">
    <name type="scientific">Rhodocista pekingensis</name>
    <dbReference type="NCBI Taxonomy" id="201185"/>
    <lineage>
        <taxon>Bacteria</taxon>
        <taxon>Pseudomonadati</taxon>
        <taxon>Pseudomonadota</taxon>
        <taxon>Alphaproteobacteria</taxon>
        <taxon>Rhodospirillales</taxon>
        <taxon>Azospirillaceae</taxon>
        <taxon>Rhodocista</taxon>
    </lineage>
</organism>
<protein>
    <recommendedName>
        <fullName evidence="4">ADP-ribose pyrophosphatase</fullName>
        <ecNumber evidence="3">3.6.1.13</ecNumber>
    </recommendedName>
    <alternativeName>
        <fullName evidence="9">ADP-ribose diphosphatase</fullName>
    </alternativeName>
    <alternativeName>
        <fullName evidence="11">ADP-ribose phosphohydrolase</fullName>
    </alternativeName>
    <alternativeName>
        <fullName evidence="10">Adenosine diphosphoribose pyrophosphatase</fullName>
    </alternativeName>
</protein>
<keyword evidence="5" id="KW-0479">Metal-binding</keyword>
<accession>A0ABW2KRS1</accession>
<comment type="function">
    <text evidence="8">Acts on ADP-mannose and ADP-glucose as well as ADP-ribose. Prevents glycogen biosynthesis. The reaction catalyzed by this enzyme is a limiting step of the gluconeogenic process.</text>
</comment>
<evidence type="ECO:0000256" key="7">
    <source>
        <dbReference type="ARBA" id="ARBA00022842"/>
    </source>
</evidence>